<dbReference type="EMBL" id="JACIJB010000002">
    <property type="protein sequence ID" value="MBB5660136.1"/>
    <property type="molecule type" value="Genomic_DNA"/>
</dbReference>
<sequence length="162" mass="17373">MRRFAFFAPLAAVTLIAGAAAAQSPDVTVVLGPGLIEKADELGERDLLQQADQLAVTVERALAREQALTGATISLVLVDIRPNRPTFAQLAAQPGLDGMRSKSIGGATIEGEVTLADGTRYPVRYDWYSSNLAEVRGFTTWQDASHAFDRFARRLATGRLAG</sequence>
<reference evidence="2 3" key="1">
    <citation type="submission" date="2020-08" db="EMBL/GenBank/DDBJ databases">
        <title>Genomic Encyclopedia of Type Strains, Phase IV (KMG-IV): sequencing the most valuable type-strain genomes for metagenomic binning, comparative biology and taxonomic classification.</title>
        <authorList>
            <person name="Goeker M."/>
        </authorList>
    </citation>
    <scope>NUCLEOTIDE SEQUENCE [LARGE SCALE GENOMIC DNA]</scope>
    <source>
        <strain evidence="2 3">DSM 24448</strain>
    </source>
</reference>
<evidence type="ECO:0000313" key="2">
    <source>
        <dbReference type="EMBL" id="MBB5660136.1"/>
    </source>
</evidence>
<dbReference type="AlphaFoldDB" id="A0A7W9A2D1"/>
<proteinExistence type="predicted"/>
<evidence type="ECO:0000256" key="1">
    <source>
        <dbReference type="SAM" id="SignalP"/>
    </source>
</evidence>
<dbReference type="RefSeq" id="WP_123287601.1">
    <property type="nucleotide sequence ID" value="NZ_JACIJB010000002.1"/>
</dbReference>
<evidence type="ECO:0008006" key="4">
    <source>
        <dbReference type="Google" id="ProtNLM"/>
    </source>
</evidence>
<keyword evidence="3" id="KW-1185">Reference proteome</keyword>
<evidence type="ECO:0000313" key="3">
    <source>
        <dbReference type="Proteomes" id="UP000548978"/>
    </source>
</evidence>
<dbReference type="OrthoDB" id="7191640at2"/>
<comment type="caution">
    <text evidence="2">The sequence shown here is derived from an EMBL/GenBank/DDBJ whole genome shotgun (WGS) entry which is preliminary data.</text>
</comment>
<feature type="chain" id="PRO_5031184729" description="DUF3016 domain-containing protein" evidence="1">
    <location>
        <begin position="23"/>
        <end position="162"/>
    </location>
</feature>
<gene>
    <name evidence="2" type="ORF">FHS65_000876</name>
</gene>
<accession>A0A7W9A2D1</accession>
<organism evidence="2 3">
    <name type="scientific">Brevundimonas halotolerans</name>
    <dbReference type="NCBI Taxonomy" id="69670"/>
    <lineage>
        <taxon>Bacteria</taxon>
        <taxon>Pseudomonadati</taxon>
        <taxon>Pseudomonadota</taxon>
        <taxon>Alphaproteobacteria</taxon>
        <taxon>Caulobacterales</taxon>
        <taxon>Caulobacteraceae</taxon>
        <taxon>Brevundimonas</taxon>
    </lineage>
</organism>
<protein>
    <recommendedName>
        <fullName evidence="4">DUF3016 domain-containing protein</fullName>
    </recommendedName>
</protein>
<name>A0A7W9A2D1_9CAUL</name>
<dbReference type="Proteomes" id="UP000548978">
    <property type="component" value="Unassembled WGS sequence"/>
</dbReference>
<feature type="signal peptide" evidence="1">
    <location>
        <begin position="1"/>
        <end position="22"/>
    </location>
</feature>
<keyword evidence="1" id="KW-0732">Signal</keyword>